<evidence type="ECO:0000313" key="1">
    <source>
        <dbReference type="EMBL" id="THJ45320.1"/>
    </source>
</evidence>
<dbReference type="AlphaFoldDB" id="A0A4S5CI13"/>
<dbReference type="EMBL" id="SSUX01000007">
    <property type="protein sequence ID" value="THJ45320.1"/>
    <property type="molecule type" value="Genomic_DNA"/>
</dbReference>
<organism evidence="1 2">
    <name type="scientific">Aeromonas veronii</name>
    <dbReference type="NCBI Taxonomy" id="654"/>
    <lineage>
        <taxon>Bacteria</taxon>
        <taxon>Pseudomonadati</taxon>
        <taxon>Pseudomonadota</taxon>
        <taxon>Gammaproteobacteria</taxon>
        <taxon>Aeromonadales</taxon>
        <taxon>Aeromonadaceae</taxon>
        <taxon>Aeromonas</taxon>
    </lineage>
</organism>
<dbReference type="InterPro" id="IPR021077">
    <property type="entry name" value="Phage_phi-Lf_Orf112"/>
</dbReference>
<accession>A0A4S5CI13</accession>
<sequence>MRRDITKNFIFRWFECGLSPEETAKLCFVSVTEVTLWDEGKKIPDVCKRVMRMATGRELPTVFTRYWDGWRMSGHHLITPAGTYLTRQRLEIIESFGAEDLKALKVSAALRRLPTSER</sequence>
<evidence type="ECO:0000313" key="2">
    <source>
        <dbReference type="Proteomes" id="UP000309618"/>
    </source>
</evidence>
<dbReference type="Pfam" id="PF12375">
    <property type="entry name" value="DUF3653"/>
    <property type="match status" value="1"/>
</dbReference>
<protein>
    <submittedName>
        <fullName evidence="1">Regulator</fullName>
    </submittedName>
</protein>
<gene>
    <name evidence="1" type="ORF">E8Q35_11365</name>
</gene>
<name>A0A4S5CI13_AERVE</name>
<proteinExistence type="predicted"/>
<dbReference type="Proteomes" id="UP000309618">
    <property type="component" value="Unassembled WGS sequence"/>
</dbReference>
<reference evidence="1 2" key="1">
    <citation type="submission" date="2019-04" db="EMBL/GenBank/DDBJ databases">
        <title>Comparative genomics of Aeromonas veronii strains pathogenic to fish.</title>
        <authorList>
            <person name="Cascarano M.C."/>
            <person name="Smyrli M."/>
            <person name="Katharios P."/>
        </authorList>
    </citation>
    <scope>NUCLEOTIDE SEQUENCE [LARGE SCALE GENOMIC DNA]</scope>
    <source>
        <strain evidence="1 2">XU1</strain>
    </source>
</reference>
<comment type="caution">
    <text evidence="1">The sequence shown here is derived from an EMBL/GenBank/DDBJ whole genome shotgun (WGS) entry which is preliminary data.</text>
</comment>